<proteinExistence type="predicted"/>
<accession>A0A0L7LPZ1</accession>
<dbReference type="Proteomes" id="UP000037510">
    <property type="component" value="Unassembled WGS sequence"/>
</dbReference>
<keyword evidence="2" id="KW-1185">Reference proteome</keyword>
<dbReference type="SUPFAM" id="SSF56112">
    <property type="entry name" value="Protein kinase-like (PK-like)"/>
    <property type="match status" value="2"/>
</dbReference>
<dbReference type="GO" id="GO:0016301">
    <property type="term" value="F:kinase activity"/>
    <property type="evidence" value="ECO:0007669"/>
    <property type="project" value="UniProtKB-KW"/>
</dbReference>
<comment type="caution">
    <text evidence="1">The sequence shown here is derived from an EMBL/GenBank/DDBJ whole genome shotgun (WGS) entry which is preliminary data.</text>
</comment>
<sequence>MYEEHYDESVDVYAFGMCMLEMATGEYPYSECSGPAQIYKKVVSLHHDESVDVYVFGMCMLEMATGEYPYSECSGPAQIYKKVVSVRPHYITTSL</sequence>
<dbReference type="Gene3D" id="1.10.510.10">
    <property type="entry name" value="Transferase(Phosphotransferase) domain 1"/>
    <property type="match status" value="2"/>
</dbReference>
<dbReference type="EMBL" id="JTDY01000352">
    <property type="protein sequence ID" value="KOB77583.1"/>
    <property type="molecule type" value="Genomic_DNA"/>
</dbReference>
<dbReference type="STRING" id="104452.A0A0L7LPZ1"/>
<keyword evidence="1" id="KW-0418">Kinase</keyword>
<dbReference type="AlphaFoldDB" id="A0A0L7LPZ1"/>
<protein>
    <submittedName>
        <fullName evidence="1">Serine/threonine-protein kinase wnk 1,3,4</fullName>
    </submittedName>
</protein>
<evidence type="ECO:0000313" key="1">
    <source>
        <dbReference type="EMBL" id="KOB77583.1"/>
    </source>
</evidence>
<evidence type="ECO:0000313" key="2">
    <source>
        <dbReference type="Proteomes" id="UP000037510"/>
    </source>
</evidence>
<gene>
    <name evidence="1" type="ORF">OBRU01_03832</name>
</gene>
<dbReference type="PANTHER" id="PTHR13902">
    <property type="entry name" value="SERINE/THREONINE-PROTEIN KINASE WNK WITH NO LYSINE -RELATED"/>
    <property type="match status" value="1"/>
</dbReference>
<reference evidence="1 2" key="1">
    <citation type="journal article" date="2015" name="Genome Biol. Evol.">
        <title>The genome of winter moth (Operophtera brumata) provides a genomic perspective on sexual dimorphism and phenology.</title>
        <authorList>
            <person name="Derks M.F."/>
            <person name="Smit S."/>
            <person name="Salis L."/>
            <person name="Schijlen E."/>
            <person name="Bossers A."/>
            <person name="Mateman C."/>
            <person name="Pijl A.S."/>
            <person name="de Ridder D."/>
            <person name="Groenen M.A."/>
            <person name="Visser M.E."/>
            <person name="Megens H.J."/>
        </authorList>
    </citation>
    <scope>NUCLEOTIDE SEQUENCE [LARGE SCALE GENOMIC DNA]</scope>
    <source>
        <strain evidence="1">WM2013NL</strain>
        <tissue evidence="1">Head and thorax</tissue>
    </source>
</reference>
<name>A0A0L7LPZ1_OPEBR</name>
<keyword evidence="1" id="KW-0808">Transferase</keyword>
<dbReference type="InterPro" id="IPR050588">
    <property type="entry name" value="WNK_Ser-Thr_kinase"/>
</dbReference>
<dbReference type="InterPro" id="IPR011009">
    <property type="entry name" value="Kinase-like_dom_sf"/>
</dbReference>
<organism evidence="1 2">
    <name type="scientific">Operophtera brumata</name>
    <name type="common">Winter moth</name>
    <name type="synonym">Phalaena brumata</name>
    <dbReference type="NCBI Taxonomy" id="104452"/>
    <lineage>
        <taxon>Eukaryota</taxon>
        <taxon>Metazoa</taxon>
        <taxon>Ecdysozoa</taxon>
        <taxon>Arthropoda</taxon>
        <taxon>Hexapoda</taxon>
        <taxon>Insecta</taxon>
        <taxon>Pterygota</taxon>
        <taxon>Neoptera</taxon>
        <taxon>Endopterygota</taxon>
        <taxon>Lepidoptera</taxon>
        <taxon>Glossata</taxon>
        <taxon>Ditrysia</taxon>
        <taxon>Geometroidea</taxon>
        <taxon>Geometridae</taxon>
        <taxon>Larentiinae</taxon>
        <taxon>Operophtera</taxon>
    </lineage>
</organism>